<accession>A0A917FVW8</accession>
<evidence type="ECO:0000313" key="7">
    <source>
        <dbReference type="Proteomes" id="UP000616608"/>
    </source>
</evidence>
<keyword evidence="7" id="KW-1185">Reference proteome</keyword>
<evidence type="ECO:0000256" key="3">
    <source>
        <dbReference type="ARBA" id="ARBA00022968"/>
    </source>
</evidence>
<feature type="domain" description="Cell envelope-related transcriptional attenuator" evidence="5">
    <location>
        <begin position="97"/>
        <end position="244"/>
    </location>
</feature>
<dbReference type="RefSeq" id="WP_188613362.1">
    <property type="nucleotide sequence ID" value="NZ_BMJT01000001.1"/>
</dbReference>
<keyword evidence="4" id="KW-0472">Membrane</keyword>
<protein>
    <submittedName>
        <fullName evidence="6">LytR family transcriptional regulator</fullName>
    </submittedName>
</protein>
<reference evidence="6" key="2">
    <citation type="submission" date="2020-09" db="EMBL/GenBank/DDBJ databases">
        <authorList>
            <person name="Sun Q."/>
            <person name="Zhou Y."/>
        </authorList>
    </citation>
    <scope>NUCLEOTIDE SEQUENCE</scope>
    <source>
        <strain evidence="6">CGMCC 1.15760</strain>
    </source>
</reference>
<keyword evidence="4" id="KW-1133">Transmembrane helix</keyword>
<name>A0A917FVW8_9BACI</name>
<dbReference type="AlphaFoldDB" id="A0A917FVW8"/>
<comment type="similarity">
    <text evidence="1">Belongs to the LytR/CpsA/Psr (LCP) family.</text>
</comment>
<comment type="caution">
    <text evidence="6">The sequence shown here is derived from an EMBL/GenBank/DDBJ whole genome shotgun (WGS) entry which is preliminary data.</text>
</comment>
<evidence type="ECO:0000256" key="4">
    <source>
        <dbReference type="ARBA" id="ARBA00022989"/>
    </source>
</evidence>
<dbReference type="InterPro" id="IPR004474">
    <property type="entry name" value="LytR_CpsA_psr"/>
</dbReference>
<dbReference type="Proteomes" id="UP000616608">
    <property type="component" value="Unassembled WGS sequence"/>
</dbReference>
<dbReference type="Pfam" id="PF03816">
    <property type="entry name" value="LytR_cpsA_psr"/>
    <property type="match status" value="1"/>
</dbReference>
<dbReference type="GO" id="GO:0071555">
    <property type="term" value="P:cell wall organization"/>
    <property type="evidence" value="ECO:0007669"/>
    <property type="project" value="UniProtKB-KW"/>
</dbReference>
<gene>
    <name evidence="6" type="ORF">GCM10007425_04260</name>
</gene>
<reference evidence="6" key="1">
    <citation type="journal article" date="2014" name="Int. J. Syst. Evol. Microbiol.">
        <title>Complete genome sequence of Corynebacterium casei LMG S-19264T (=DSM 44701T), isolated from a smear-ripened cheese.</title>
        <authorList>
            <consortium name="US DOE Joint Genome Institute (JGI-PGF)"/>
            <person name="Walter F."/>
            <person name="Albersmeier A."/>
            <person name="Kalinowski J."/>
            <person name="Ruckert C."/>
        </authorList>
    </citation>
    <scope>NUCLEOTIDE SEQUENCE</scope>
    <source>
        <strain evidence="6">CGMCC 1.15760</strain>
    </source>
</reference>
<keyword evidence="3" id="KW-0735">Signal-anchor</keyword>
<evidence type="ECO:0000256" key="2">
    <source>
        <dbReference type="ARBA" id="ARBA00022692"/>
    </source>
</evidence>
<dbReference type="NCBIfam" id="TIGR00350">
    <property type="entry name" value="lytR_cpsA_psr"/>
    <property type="match status" value="1"/>
</dbReference>
<dbReference type="EMBL" id="BMJT01000001">
    <property type="protein sequence ID" value="GGG13112.1"/>
    <property type="molecule type" value="Genomic_DNA"/>
</dbReference>
<evidence type="ECO:0000256" key="1">
    <source>
        <dbReference type="ARBA" id="ARBA00006068"/>
    </source>
</evidence>
<dbReference type="PANTHER" id="PTHR33392">
    <property type="entry name" value="POLYISOPRENYL-TEICHOIC ACID--PEPTIDOGLYCAN TEICHOIC ACID TRANSFERASE TAGU"/>
    <property type="match status" value="1"/>
</dbReference>
<evidence type="ECO:0000313" key="6">
    <source>
        <dbReference type="EMBL" id="GGG13112.1"/>
    </source>
</evidence>
<dbReference type="PANTHER" id="PTHR33392:SF3">
    <property type="entry name" value="POLYISOPRENYL-TEICHOIC ACID--PEPTIDOGLYCAN TEICHOIC ACID TRANSFERASE TAGT"/>
    <property type="match status" value="1"/>
</dbReference>
<evidence type="ECO:0000259" key="5">
    <source>
        <dbReference type="Pfam" id="PF03816"/>
    </source>
</evidence>
<dbReference type="Gene3D" id="3.40.630.190">
    <property type="entry name" value="LCP protein"/>
    <property type="match status" value="1"/>
</dbReference>
<proteinExistence type="inferred from homology"/>
<dbReference type="InterPro" id="IPR050922">
    <property type="entry name" value="LytR/CpsA/Psr_CW_biosynth"/>
</dbReference>
<organism evidence="6 7">
    <name type="scientific">Lysinibacillus alkalisoli</name>
    <dbReference type="NCBI Taxonomy" id="1911548"/>
    <lineage>
        <taxon>Bacteria</taxon>
        <taxon>Bacillati</taxon>
        <taxon>Bacillota</taxon>
        <taxon>Bacilli</taxon>
        <taxon>Bacillales</taxon>
        <taxon>Bacillaceae</taxon>
        <taxon>Lysinibacillus</taxon>
    </lineage>
</organism>
<keyword evidence="2" id="KW-0812">Transmembrane</keyword>
<sequence>MGNKERSRTKKNTSRTVKVFKVILVLATSALICAAAYGVYLTKQAEYAVTKAHEKIEGRDMSAKRDEKVKPITDNVSILLVGIDDSEQRAQGADASRADALMLATLNNQAKTVKLVSIPRDSYVHIPAVGYEDKITHSHSYGGTLATIETVEELLEIPVDFYVRMNFNAFIDVVDALDGIEAKVPYELLEKDELDRTAVHLMPGKQTLNGSEALALARTRKQDTDVDRGKRQQEIVQAIMKKAASMESVLKYDDVLQAVGDNMKTDLTFSDMKSFVHYLSSGMPEVETISLMGEDLNTPGGYYYGLDEDELEKTKVILQKHLEITPKKKATNETYTDDLINNDTNNENDNY</sequence>